<organism evidence="5 6">
    <name type="scientific">Nocardiopsis codii</name>
    <dbReference type="NCBI Taxonomy" id="3065942"/>
    <lineage>
        <taxon>Bacteria</taxon>
        <taxon>Bacillati</taxon>
        <taxon>Actinomycetota</taxon>
        <taxon>Actinomycetes</taxon>
        <taxon>Streptosporangiales</taxon>
        <taxon>Nocardiopsidaceae</taxon>
        <taxon>Nocardiopsis</taxon>
    </lineage>
</organism>
<name>A0ABU7K5L5_9ACTN</name>
<keyword evidence="6" id="KW-1185">Reference proteome</keyword>
<protein>
    <submittedName>
        <fullName evidence="5">ABC transporter ATP-binding protein</fullName>
    </submittedName>
</protein>
<accession>A0ABU7K5L5</accession>
<evidence type="ECO:0000313" key="5">
    <source>
        <dbReference type="EMBL" id="MEE2037139.1"/>
    </source>
</evidence>
<dbReference type="InterPro" id="IPR003439">
    <property type="entry name" value="ABC_transporter-like_ATP-bd"/>
</dbReference>
<sequence>MGADPLLSVDGVAIGYSGPGGHVPAVADAGFTVGDGETVMLIGPSGCGKSTVLKAVAGFLTPSAGRIVFDGAEVRGPGPDRAVVFQELDQLFPWRTVLGNVAYALRATGTPRDEARVRATAQLELMGLGHALDRHPHQLSGGMKQRVAIARAFALEPRMLLMDEPFGSLDAQTRGRLQRELAGLARRTRVSILFVTHSIDEAVLLGDRVAVLGGRPSTVVETLDVAGLDRPDTEEFTAARRRLRALLTDDKEEVGHAVID</sequence>
<dbReference type="CDD" id="cd03293">
    <property type="entry name" value="ABC_NrtD_SsuB_transporters"/>
    <property type="match status" value="1"/>
</dbReference>
<dbReference type="PROSITE" id="PS00211">
    <property type="entry name" value="ABC_TRANSPORTER_1"/>
    <property type="match status" value="1"/>
</dbReference>
<dbReference type="Pfam" id="PF00005">
    <property type="entry name" value="ABC_tran"/>
    <property type="match status" value="1"/>
</dbReference>
<evidence type="ECO:0000256" key="2">
    <source>
        <dbReference type="ARBA" id="ARBA00022741"/>
    </source>
</evidence>
<dbReference type="Proteomes" id="UP001356095">
    <property type="component" value="Unassembled WGS sequence"/>
</dbReference>
<evidence type="ECO:0000256" key="3">
    <source>
        <dbReference type="ARBA" id="ARBA00022840"/>
    </source>
</evidence>
<dbReference type="InterPro" id="IPR017871">
    <property type="entry name" value="ABC_transporter-like_CS"/>
</dbReference>
<dbReference type="RefSeq" id="WP_330090944.1">
    <property type="nucleotide sequence ID" value="NZ_JAUZMY010000006.1"/>
</dbReference>
<gene>
    <name evidence="5" type="ORF">Q8791_07895</name>
</gene>
<dbReference type="InterPro" id="IPR050166">
    <property type="entry name" value="ABC_transporter_ATP-bind"/>
</dbReference>
<dbReference type="EMBL" id="JAUZMY010000006">
    <property type="protein sequence ID" value="MEE2037139.1"/>
    <property type="molecule type" value="Genomic_DNA"/>
</dbReference>
<comment type="caution">
    <text evidence="5">The sequence shown here is derived from an EMBL/GenBank/DDBJ whole genome shotgun (WGS) entry which is preliminary data.</text>
</comment>
<proteinExistence type="predicted"/>
<dbReference type="Gene3D" id="3.40.50.300">
    <property type="entry name" value="P-loop containing nucleotide triphosphate hydrolases"/>
    <property type="match status" value="1"/>
</dbReference>
<dbReference type="SUPFAM" id="SSF52540">
    <property type="entry name" value="P-loop containing nucleoside triphosphate hydrolases"/>
    <property type="match status" value="1"/>
</dbReference>
<keyword evidence="1" id="KW-0813">Transport</keyword>
<evidence type="ECO:0000313" key="6">
    <source>
        <dbReference type="Proteomes" id="UP001356095"/>
    </source>
</evidence>
<evidence type="ECO:0000256" key="1">
    <source>
        <dbReference type="ARBA" id="ARBA00022448"/>
    </source>
</evidence>
<dbReference type="PANTHER" id="PTHR42788">
    <property type="entry name" value="TAURINE IMPORT ATP-BINDING PROTEIN-RELATED"/>
    <property type="match status" value="1"/>
</dbReference>
<feature type="domain" description="ABC transporter" evidence="4">
    <location>
        <begin position="7"/>
        <end position="239"/>
    </location>
</feature>
<dbReference type="PANTHER" id="PTHR42788:SF10">
    <property type="entry name" value="ABC TRANSPORTER ATP-BINDING PROTEIN"/>
    <property type="match status" value="1"/>
</dbReference>
<evidence type="ECO:0000259" key="4">
    <source>
        <dbReference type="PROSITE" id="PS50893"/>
    </source>
</evidence>
<dbReference type="InterPro" id="IPR003593">
    <property type="entry name" value="AAA+_ATPase"/>
</dbReference>
<dbReference type="InterPro" id="IPR027417">
    <property type="entry name" value="P-loop_NTPase"/>
</dbReference>
<reference evidence="5 6" key="1">
    <citation type="submission" date="2023-08" db="EMBL/GenBank/DDBJ databases">
        <authorList>
            <person name="Girao M."/>
            <person name="Carvalho M.F."/>
        </authorList>
    </citation>
    <scope>NUCLEOTIDE SEQUENCE [LARGE SCALE GENOMIC DNA]</scope>
    <source>
        <strain evidence="5 6">CT-R113</strain>
    </source>
</reference>
<dbReference type="SMART" id="SM00382">
    <property type="entry name" value="AAA"/>
    <property type="match status" value="1"/>
</dbReference>
<dbReference type="PROSITE" id="PS50893">
    <property type="entry name" value="ABC_TRANSPORTER_2"/>
    <property type="match status" value="1"/>
</dbReference>
<dbReference type="GO" id="GO:0005524">
    <property type="term" value="F:ATP binding"/>
    <property type="evidence" value="ECO:0007669"/>
    <property type="project" value="UniProtKB-KW"/>
</dbReference>
<keyword evidence="2" id="KW-0547">Nucleotide-binding</keyword>
<keyword evidence="3 5" id="KW-0067">ATP-binding</keyword>